<dbReference type="InterPro" id="IPR021796">
    <property type="entry name" value="Tll0287-like_dom"/>
</dbReference>
<gene>
    <name evidence="2" type="ORF">Hsar01_01156</name>
</gene>
<feature type="domain" description="Tll0287-like" evidence="1">
    <location>
        <begin position="57"/>
        <end position="192"/>
    </location>
</feature>
<accession>A0ABP9UML7</accession>
<comment type="caution">
    <text evidence="2">The sequence shown here is derived from an EMBL/GenBank/DDBJ whole genome shotgun (WGS) entry which is preliminary data.</text>
</comment>
<name>A0ABP9UML7_9BACT</name>
<dbReference type="RefSeq" id="WP_353566084.1">
    <property type="nucleotide sequence ID" value="NZ_BAABRI010000005.1"/>
</dbReference>
<dbReference type="PROSITE" id="PS51257">
    <property type="entry name" value="PROKAR_LIPOPROTEIN"/>
    <property type="match status" value="1"/>
</dbReference>
<dbReference type="Proteomes" id="UP001476282">
    <property type="component" value="Unassembled WGS sequence"/>
</dbReference>
<protein>
    <recommendedName>
        <fullName evidence="1">Tll0287-like domain-containing protein</fullName>
    </recommendedName>
</protein>
<evidence type="ECO:0000313" key="3">
    <source>
        <dbReference type="Proteomes" id="UP001476282"/>
    </source>
</evidence>
<proteinExistence type="predicted"/>
<dbReference type="Pfam" id="PF11845">
    <property type="entry name" value="Tll0287-like"/>
    <property type="match status" value="1"/>
</dbReference>
<sequence>MNPKFRWRALAVPLLIISGCDPPSEKPAPVTDQEVAAARETAQAAFGRLSGALSEAMAEGGPGSAIALCSTQAVEIAREVGQAHGMDVIRLSDRPRNPDQGASGDDATAMEAFRADIAGGRPPKPSATRAGDGSAVVRIPILLSNPLCLKCHGDPDQMDPEIKDRLRDVYPDDKATGYALNELRGMWRVTIPPKTDD</sequence>
<dbReference type="EMBL" id="BAABRI010000005">
    <property type="protein sequence ID" value="GAA5481941.1"/>
    <property type="molecule type" value="Genomic_DNA"/>
</dbReference>
<keyword evidence="3" id="KW-1185">Reference proteome</keyword>
<evidence type="ECO:0000313" key="2">
    <source>
        <dbReference type="EMBL" id="GAA5481941.1"/>
    </source>
</evidence>
<organism evidence="2 3">
    <name type="scientific">Haloferula sargassicola</name>
    <dbReference type="NCBI Taxonomy" id="490096"/>
    <lineage>
        <taxon>Bacteria</taxon>
        <taxon>Pseudomonadati</taxon>
        <taxon>Verrucomicrobiota</taxon>
        <taxon>Verrucomicrobiia</taxon>
        <taxon>Verrucomicrobiales</taxon>
        <taxon>Verrucomicrobiaceae</taxon>
        <taxon>Haloferula</taxon>
    </lineage>
</organism>
<evidence type="ECO:0000259" key="1">
    <source>
        <dbReference type="Pfam" id="PF11845"/>
    </source>
</evidence>
<reference evidence="2 3" key="1">
    <citation type="submission" date="2024-02" db="EMBL/GenBank/DDBJ databases">
        <title>Haloferula sargassicola NBRC 104335.</title>
        <authorList>
            <person name="Ichikawa N."/>
            <person name="Katano-Makiyama Y."/>
            <person name="Hidaka K."/>
        </authorList>
    </citation>
    <scope>NUCLEOTIDE SEQUENCE [LARGE SCALE GENOMIC DNA]</scope>
    <source>
        <strain evidence="2 3">NBRC 104335</strain>
    </source>
</reference>